<evidence type="ECO:0000313" key="3">
    <source>
        <dbReference type="EMBL" id="MDF2254786.1"/>
    </source>
</evidence>
<gene>
    <name evidence="3" type="ORF">P2L57_03260</name>
</gene>
<evidence type="ECO:0008006" key="5">
    <source>
        <dbReference type="Google" id="ProtNLM"/>
    </source>
</evidence>
<dbReference type="Proteomes" id="UP001220022">
    <property type="component" value="Unassembled WGS sequence"/>
</dbReference>
<feature type="transmembrane region" description="Helical" evidence="2">
    <location>
        <begin position="65"/>
        <end position="83"/>
    </location>
</feature>
<accession>A0ABT5YT58</accession>
<keyword evidence="4" id="KW-1185">Reference proteome</keyword>
<feature type="transmembrane region" description="Helical" evidence="2">
    <location>
        <begin position="37"/>
        <end position="58"/>
    </location>
</feature>
<proteinExistence type="predicted"/>
<evidence type="ECO:0000256" key="2">
    <source>
        <dbReference type="SAM" id="Phobius"/>
    </source>
</evidence>
<feature type="transmembrane region" description="Helical" evidence="2">
    <location>
        <begin position="12"/>
        <end position="31"/>
    </location>
</feature>
<feature type="compositionally biased region" description="Basic and acidic residues" evidence="1">
    <location>
        <begin position="252"/>
        <end position="279"/>
    </location>
</feature>
<keyword evidence="2" id="KW-1133">Transmembrane helix</keyword>
<keyword evidence="2" id="KW-0812">Transmembrane</keyword>
<sequence length="302" mass="32634">MTTPASRPSGRRTAMTLLADIGLPLLLYYGLRAADVGIHPALVAAAIAPAASAALQLLRDRRLDGMAVFIAAIMLLGLAASLISGSTRFMLAKDGWVSAVAGLWFLASAWARQPLLFHGARPLLEGRFRSDGTSWDVLWEREPAFRRIWRVSTVIWAVAMLADAAVRVVMAYTLPVDTVPALGAALWPATLLLLQVVNGVYYEVAGLWRITGGLPRDGGRAHGSPDMHTRAPRASLGSTQRSTGGADMGVTDDFKRKAKEMAEKARAQREAQRAGKARESAAQTEEDLPNKTQDLRDKPENK</sequence>
<comment type="caution">
    <text evidence="3">The sequence shown here is derived from an EMBL/GenBank/DDBJ whole genome shotgun (WGS) entry which is preliminary data.</text>
</comment>
<name>A0ABT5YT58_9ACTN</name>
<feature type="region of interest" description="Disordered" evidence="1">
    <location>
        <begin position="215"/>
        <end position="302"/>
    </location>
</feature>
<feature type="compositionally biased region" description="Basic and acidic residues" evidence="1">
    <location>
        <begin position="293"/>
        <end position="302"/>
    </location>
</feature>
<dbReference type="RefSeq" id="WP_275807879.1">
    <property type="nucleotide sequence ID" value="NZ_BAAANM010000008.1"/>
</dbReference>
<keyword evidence="2" id="KW-0472">Membrane</keyword>
<feature type="transmembrane region" description="Helical" evidence="2">
    <location>
        <begin position="154"/>
        <end position="175"/>
    </location>
</feature>
<feature type="compositionally biased region" description="Basic and acidic residues" evidence="1">
    <location>
        <begin position="217"/>
        <end position="229"/>
    </location>
</feature>
<protein>
    <recommendedName>
        <fullName evidence="5">Intracellular septation protein A</fullName>
    </recommendedName>
</protein>
<evidence type="ECO:0000313" key="4">
    <source>
        <dbReference type="Proteomes" id="UP001220022"/>
    </source>
</evidence>
<feature type="transmembrane region" description="Helical" evidence="2">
    <location>
        <begin position="181"/>
        <end position="201"/>
    </location>
</feature>
<dbReference type="NCBIfam" id="NF041646">
    <property type="entry name" value="VC0807_fam"/>
    <property type="match status" value="1"/>
</dbReference>
<evidence type="ECO:0000256" key="1">
    <source>
        <dbReference type="SAM" id="MobiDB-lite"/>
    </source>
</evidence>
<dbReference type="EMBL" id="JARHTQ010000002">
    <property type="protein sequence ID" value="MDF2254786.1"/>
    <property type="molecule type" value="Genomic_DNA"/>
</dbReference>
<organism evidence="3 4">
    <name type="scientific">Streptantibioticus ferralitis</name>
    <dbReference type="NCBI Taxonomy" id="236510"/>
    <lineage>
        <taxon>Bacteria</taxon>
        <taxon>Bacillati</taxon>
        <taxon>Actinomycetota</taxon>
        <taxon>Actinomycetes</taxon>
        <taxon>Kitasatosporales</taxon>
        <taxon>Streptomycetaceae</taxon>
        <taxon>Streptantibioticus</taxon>
    </lineage>
</organism>
<reference evidence="3 4" key="1">
    <citation type="submission" date="2023-03" db="EMBL/GenBank/DDBJ databases">
        <title>Draft genome sequence of type strain Streptomyces ferralitis JCM 14344.</title>
        <authorList>
            <person name="Klaysubun C."/>
            <person name="Duangmal K."/>
        </authorList>
    </citation>
    <scope>NUCLEOTIDE SEQUENCE [LARGE SCALE GENOMIC DNA]</scope>
    <source>
        <strain evidence="3 4">JCM 14344</strain>
    </source>
</reference>
<feature type="transmembrane region" description="Helical" evidence="2">
    <location>
        <begin position="95"/>
        <end position="111"/>
    </location>
</feature>